<dbReference type="InterPro" id="IPR027417">
    <property type="entry name" value="P-loop_NTPase"/>
</dbReference>
<dbReference type="PANTHER" id="PTHR45684">
    <property type="entry name" value="RE74312P"/>
    <property type="match status" value="1"/>
</dbReference>
<evidence type="ECO:0000256" key="10">
    <source>
        <dbReference type="ARBA" id="ARBA00023134"/>
    </source>
</evidence>
<feature type="binding site" evidence="12">
    <location>
        <position position="29"/>
    </location>
    <ligand>
        <name>GTP</name>
        <dbReference type="ChEBI" id="CHEBI:37565"/>
    </ligand>
</feature>
<dbReference type="GO" id="GO:0005794">
    <property type="term" value="C:Golgi apparatus"/>
    <property type="evidence" value="ECO:0007669"/>
    <property type="project" value="UniProtKB-SubCell"/>
</dbReference>
<evidence type="ECO:0000256" key="15">
    <source>
        <dbReference type="SAM" id="MobiDB-lite"/>
    </source>
</evidence>
<evidence type="ECO:0000256" key="12">
    <source>
        <dbReference type="PIRSR" id="PIRSR606687-2"/>
    </source>
</evidence>
<dbReference type="OrthoDB" id="2911176at2759"/>
<name>A0A4Y9YBV1_9AGAM</name>
<evidence type="ECO:0000256" key="8">
    <source>
        <dbReference type="ARBA" id="ARBA00022927"/>
    </source>
</evidence>
<accession>A0A4Y9YBV1</accession>
<evidence type="ECO:0000256" key="5">
    <source>
        <dbReference type="ARBA" id="ARBA00022741"/>
    </source>
</evidence>
<keyword evidence="7" id="KW-0931">ER-Golgi transport</keyword>
<dbReference type="InterPro" id="IPR006689">
    <property type="entry name" value="Small_GTPase_ARF/SAR"/>
</dbReference>
<keyword evidence="10 13" id="KW-0342">GTP-binding</keyword>
<feature type="region of interest" description="Disordered" evidence="15">
    <location>
        <begin position="173"/>
        <end position="192"/>
    </location>
</feature>
<evidence type="ECO:0000256" key="9">
    <source>
        <dbReference type="ARBA" id="ARBA00023034"/>
    </source>
</evidence>
<keyword evidence="11" id="KW-0460">Magnesium</keyword>
<comment type="caution">
    <text evidence="16">The sequence shown here is derived from an EMBL/GenBank/DDBJ whole genome shotgun (WGS) entry which is preliminary data.</text>
</comment>
<feature type="binding site" evidence="14">
    <location>
        <position position="47"/>
    </location>
    <ligand>
        <name>Mg(2+)</name>
        <dbReference type="ChEBI" id="CHEBI:18420"/>
    </ligand>
</feature>
<evidence type="ECO:0000256" key="13">
    <source>
        <dbReference type="PIRSR" id="PIRSR606689-1"/>
    </source>
</evidence>
<keyword evidence="8" id="KW-0653">Protein transport</keyword>
<evidence type="ECO:0000256" key="2">
    <source>
        <dbReference type="ARBA" id="ARBA00004555"/>
    </source>
</evidence>
<proteinExistence type="inferred from homology"/>
<feature type="binding site" evidence="11">
    <location>
        <position position="24"/>
    </location>
    <ligand>
        <name>Mg(2+)</name>
        <dbReference type="ChEBI" id="CHEBI:18420"/>
    </ligand>
</feature>
<comment type="subcellular location">
    <subcellularLocation>
        <location evidence="1">Endoplasmic reticulum</location>
    </subcellularLocation>
    <subcellularLocation>
        <location evidence="2">Golgi apparatus</location>
    </subcellularLocation>
</comment>
<evidence type="ECO:0000256" key="11">
    <source>
        <dbReference type="PIRSR" id="PIRSR606687-1"/>
    </source>
</evidence>
<protein>
    <submittedName>
        <fullName evidence="16">Uncharacterized protein</fullName>
    </submittedName>
</protein>
<evidence type="ECO:0000256" key="7">
    <source>
        <dbReference type="ARBA" id="ARBA00022892"/>
    </source>
</evidence>
<evidence type="ECO:0000256" key="3">
    <source>
        <dbReference type="ARBA" id="ARBA00007507"/>
    </source>
</evidence>
<keyword evidence="17" id="KW-1185">Reference proteome</keyword>
<organism evidence="16 17">
    <name type="scientific">Dentipellis fragilis</name>
    <dbReference type="NCBI Taxonomy" id="205917"/>
    <lineage>
        <taxon>Eukaryota</taxon>
        <taxon>Fungi</taxon>
        <taxon>Dikarya</taxon>
        <taxon>Basidiomycota</taxon>
        <taxon>Agaricomycotina</taxon>
        <taxon>Agaricomycetes</taxon>
        <taxon>Russulales</taxon>
        <taxon>Hericiaceae</taxon>
        <taxon>Dentipellis</taxon>
    </lineage>
</organism>
<feature type="binding site" evidence="13">
    <location>
        <begin position="22"/>
        <end position="29"/>
    </location>
    <ligand>
        <name>GTP</name>
        <dbReference type="ChEBI" id="CHEBI:37565"/>
    </ligand>
</feature>
<evidence type="ECO:0000256" key="6">
    <source>
        <dbReference type="ARBA" id="ARBA00022824"/>
    </source>
</evidence>
<dbReference type="Proteomes" id="UP000298327">
    <property type="component" value="Unassembled WGS sequence"/>
</dbReference>
<feature type="binding site" evidence="12">
    <location>
        <position position="130"/>
    </location>
    <ligand>
        <name>GTP</name>
        <dbReference type="ChEBI" id="CHEBI:37565"/>
    </ligand>
</feature>
<keyword evidence="9" id="KW-0333">Golgi apparatus</keyword>
<feature type="binding site" evidence="14">
    <location>
        <position position="29"/>
    </location>
    <ligand>
        <name>Mg(2+)</name>
        <dbReference type="ChEBI" id="CHEBI:18420"/>
    </ligand>
</feature>
<dbReference type="GO" id="GO:0006886">
    <property type="term" value="P:intracellular protein transport"/>
    <property type="evidence" value="ECO:0007669"/>
    <property type="project" value="InterPro"/>
</dbReference>
<reference evidence="16 17" key="1">
    <citation type="submission" date="2019-02" db="EMBL/GenBank/DDBJ databases">
        <title>Genome sequencing of the rare red list fungi Dentipellis fragilis.</title>
        <authorList>
            <person name="Buettner E."/>
            <person name="Kellner H."/>
        </authorList>
    </citation>
    <scope>NUCLEOTIDE SEQUENCE [LARGE SCALE GENOMIC DNA]</scope>
    <source>
        <strain evidence="16 17">DSM 105465</strain>
    </source>
</reference>
<dbReference type="Pfam" id="PF00025">
    <property type="entry name" value="Arf"/>
    <property type="match status" value="1"/>
</dbReference>
<dbReference type="SMART" id="SM00178">
    <property type="entry name" value="SAR"/>
    <property type="match status" value="1"/>
</dbReference>
<keyword evidence="5 12" id="KW-0547">Nucleotide-binding</keyword>
<dbReference type="GO" id="GO:0005525">
    <property type="term" value="F:GTP binding"/>
    <property type="evidence" value="ECO:0007669"/>
    <property type="project" value="UniProtKB-KW"/>
</dbReference>
<evidence type="ECO:0000256" key="4">
    <source>
        <dbReference type="ARBA" id="ARBA00022448"/>
    </source>
</evidence>
<dbReference type="GO" id="GO:0005783">
    <property type="term" value="C:endoplasmic reticulum"/>
    <property type="evidence" value="ECO:0007669"/>
    <property type="project" value="UniProtKB-SubCell"/>
</dbReference>
<dbReference type="AlphaFoldDB" id="A0A4Y9YBV1"/>
<dbReference type="STRING" id="205917.A0A4Y9YBV1"/>
<dbReference type="GO" id="GO:0016192">
    <property type="term" value="P:vesicle-mediated transport"/>
    <property type="evidence" value="ECO:0007669"/>
    <property type="project" value="UniProtKB-KW"/>
</dbReference>
<evidence type="ECO:0000256" key="14">
    <source>
        <dbReference type="PIRSR" id="PIRSR606689-2"/>
    </source>
</evidence>
<evidence type="ECO:0000313" key="16">
    <source>
        <dbReference type="EMBL" id="TFY59213.1"/>
    </source>
</evidence>
<dbReference type="InterPro" id="IPR006687">
    <property type="entry name" value="Small_GTPase_SAR1"/>
</dbReference>
<keyword evidence="6" id="KW-0256">Endoplasmic reticulum</keyword>
<dbReference type="Gene3D" id="3.40.50.300">
    <property type="entry name" value="P-loop containing nucleotide triphosphate hydrolases"/>
    <property type="match status" value="1"/>
</dbReference>
<sequence>MFSSILSTLGLSSKTATIGFWGPDVSEITTLVHALKTGEYKPTTQPSLHPFSETFTADKVSITAAVPSANEAMRRQFASHLATHDGIVYLINTTTSSSDADLAQAKTELSTLLSDPEFAATPILVLASSDVKEALGVQGALAERGDKVAFFTYSLAQEKLEGYPEGQYFNARISSPPSHTAPVLPSKVSSGS</sequence>
<gene>
    <name evidence="16" type="ORF">EVG20_g7875</name>
</gene>
<dbReference type="GO" id="GO:0046872">
    <property type="term" value="F:metal ion binding"/>
    <property type="evidence" value="ECO:0007669"/>
    <property type="project" value="UniProtKB-KW"/>
</dbReference>
<dbReference type="EMBL" id="SEOQ01000633">
    <property type="protein sequence ID" value="TFY59213.1"/>
    <property type="molecule type" value="Genomic_DNA"/>
</dbReference>
<keyword evidence="11" id="KW-0479">Metal-binding</keyword>
<feature type="binding site" evidence="12">
    <location>
        <position position="30"/>
    </location>
    <ligand>
        <name>GTP</name>
        <dbReference type="ChEBI" id="CHEBI:37565"/>
    </ligand>
</feature>
<dbReference type="SUPFAM" id="SSF52540">
    <property type="entry name" value="P-loop containing nucleoside triphosphate hydrolases"/>
    <property type="match status" value="1"/>
</dbReference>
<evidence type="ECO:0000313" key="17">
    <source>
        <dbReference type="Proteomes" id="UP000298327"/>
    </source>
</evidence>
<evidence type="ECO:0000256" key="1">
    <source>
        <dbReference type="ARBA" id="ARBA00004240"/>
    </source>
</evidence>
<dbReference type="GO" id="GO:0003924">
    <property type="term" value="F:GTPase activity"/>
    <property type="evidence" value="ECO:0007669"/>
    <property type="project" value="InterPro"/>
</dbReference>
<keyword evidence="4" id="KW-0813">Transport</keyword>
<comment type="similarity">
    <text evidence="3">Belongs to the small GTPase superfamily. SAR1 family.</text>
</comment>